<reference evidence="1 2" key="1">
    <citation type="journal article" date="2013" name="Mar. Genomics">
        <title>Expression of sulfatases in Rhodopirellula baltica and the diversity of sulfatases in the genus Rhodopirellula.</title>
        <authorList>
            <person name="Wegner C.E."/>
            <person name="Richter-Heitmann T."/>
            <person name="Klindworth A."/>
            <person name="Klockow C."/>
            <person name="Richter M."/>
            <person name="Achstetter T."/>
            <person name="Glockner F.O."/>
            <person name="Harder J."/>
        </authorList>
    </citation>
    <scope>NUCLEOTIDE SEQUENCE [LARGE SCALE GENOMIC DNA]</scope>
    <source>
        <strain evidence="1 2">SM41</strain>
    </source>
</reference>
<proteinExistence type="predicted"/>
<dbReference type="Proteomes" id="UP000011885">
    <property type="component" value="Unassembled WGS sequence"/>
</dbReference>
<comment type="caution">
    <text evidence="1">The sequence shown here is derived from an EMBL/GenBank/DDBJ whole genome shotgun (WGS) entry which is preliminary data.</text>
</comment>
<accession>M5UCI5</accession>
<organism evidence="1 2">
    <name type="scientific">Rhodopirellula sallentina SM41</name>
    <dbReference type="NCBI Taxonomy" id="1263870"/>
    <lineage>
        <taxon>Bacteria</taxon>
        <taxon>Pseudomonadati</taxon>
        <taxon>Planctomycetota</taxon>
        <taxon>Planctomycetia</taxon>
        <taxon>Pirellulales</taxon>
        <taxon>Pirellulaceae</taxon>
        <taxon>Rhodopirellula</taxon>
    </lineage>
</organism>
<dbReference type="AlphaFoldDB" id="M5UCI5"/>
<name>M5UCI5_9BACT</name>
<dbReference type="EMBL" id="ANOH01000334">
    <property type="protein sequence ID" value="EMI53698.1"/>
    <property type="molecule type" value="Genomic_DNA"/>
</dbReference>
<protein>
    <submittedName>
        <fullName evidence="1">Uncharacterized protein</fullName>
    </submittedName>
</protein>
<gene>
    <name evidence="1" type="ORF">RSSM_04839</name>
</gene>
<evidence type="ECO:0000313" key="2">
    <source>
        <dbReference type="Proteomes" id="UP000011885"/>
    </source>
</evidence>
<evidence type="ECO:0000313" key="1">
    <source>
        <dbReference type="EMBL" id="EMI53698.1"/>
    </source>
</evidence>
<dbReference type="PATRIC" id="fig|1263870.3.peg.5119"/>
<sequence length="84" mass="9345">MNLLRLATTEIRRAGNFDSVAVVRPTGIPVERLTARFLLRSGVSEAVRIRAIRPEREWGVIGLSSEARTVPSVRRTESPRGHVP</sequence>
<keyword evidence="2" id="KW-1185">Reference proteome</keyword>